<protein>
    <submittedName>
        <fullName evidence="1">Uncharacterized protein</fullName>
    </submittedName>
</protein>
<comment type="caution">
    <text evidence="1">The sequence shown here is derived from an EMBL/GenBank/DDBJ whole genome shotgun (WGS) entry which is preliminary data.</text>
</comment>
<accession>T2T1S5</accession>
<dbReference type="EMBL" id="ASYS01000077">
    <property type="protein sequence ID" value="EQD98822.1"/>
    <property type="molecule type" value="Genomic_DNA"/>
</dbReference>
<dbReference type="AlphaFoldDB" id="T2T1S5"/>
<dbReference type="PATRIC" id="fig|1337391.3.peg.427"/>
<reference evidence="1 2" key="1">
    <citation type="journal article" date="2013" name="Genome Announc.">
        <title>Draft Genome Sequences of Helicobacter pylori Strains Isolated from Regions of Low and High Gastric Cancer Risk in Colombia.</title>
        <authorList>
            <person name="Sheh A."/>
            <person name="Piazuelo M.B."/>
            <person name="Wilson K.T."/>
            <person name="Correa P."/>
            <person name="Fox J.G."/>
        </authorList>
    </citation>
    <scope>NUCLEOTIDE SEQUENCE [LARGE SCALE GENOMIC DNA]</scope>
    <source>
        <strain evidence="1 2">PZ5024</strain>
    </source>
</reference>
<name>T2T1S5_HELPX</name>
<sequence length="60" mass="6838">MRFLDFCLLCSLYFKNSCSLCSCSLCNFASFLALAYFRGLKFLGSFVNSFKFSVLFNQSS</sequence>
<gene>
    <name evidence="1" type="ORF">L931_02710</name>
</gene>
<dbReference type="Proteomes" id="UP000015645">
    <property type="component" value="Unassembled WGS sequence"/>
</dbReference>
<evidence type="ECO:0000313" key="2">
    <source>
        <dbReference type="Proteomes" id="UP000015645"/>
    </source>
</evidence>
<proteinExistence type="predicted"/>
<evidence type="ECO:0000313" key="1">
    <source>
        <dbReference type="EMBL" id="EQD98822.1"/>
    </source>
</evidence>
<organism evidence="1 2">
    <name type="scientific">Helicobacter pylori PZ5024</name>
    <dbReference type="NCBI Taxonomy" id="1337391"/>
    <lineage>
        <taxon>Bacteria</taxon>
        <taxon>Pseudomonadati</taxon>
        <taxon>Campylobacterota</taxon>
        <taxon>Epsilonproteobacteria</taxon>
        <taxon>Campylobacterales</taxon>
        <taxon>Helicobacteraceae</taxon>
        <taxon>Helicobacter</taxon>
    </lineage>
</organism>